<dbReference type="RefSeq" id="WP_007413710.1">
    <property type="nucleotide sequence ID" value="NZ_ABOX02000005.1"/>
</dbReference>
<accession>B9XD12</accession>
<sequence>MQKTPIYLTVILMLPLAIILRKLRSALEAKVPVGYQDESGFHVGVKSNGAKSWPSLW</sequence>
<organism evidence="2 3">
    <name type="scientific">Pedosphaera parvula (strain Ellin514)</name>
    <dbReference type="NCBI Taxonomy" id="320771"/>
    <lineage>
        <taxon>Bacteria</taxon>
        <taxon>Pseudomonadati</taxon>
        <taxon>Verrucomicrobiota</taxon>
        <taxon>Pedosphaerae</taxon>
        <taxon>Pedosphaerales</taxon>
        <taxon>Pedosphaeraceae</taxon>
        <taxon>Pedosphaera</taxon>
    </lineage>
</organism>
<comment type="caution">
    <text evidence="2">The sequence shown here is derived from an EMBL/GenBank/DDBJ whole genome shotgun (WGS) entry which is preliminary data.</text>
</comment>
<keyword evidence="1" id="KW-0812">Transmembrane</keyword>
<dbReference type="AlphaFoldDB" id="B9XD12"/>
<evidence type="ECO:0000256" key="1">
    <source>
        <dbReference type="SAM" id="Phobius"/>
    </source>
</evidence>
<name>B9XD12_PEDPL</name>
<keyword evidence="3" id="KW-1185">Reference proteome</keyword>
<dbReference type="Proteomes" id="UP000003688">
    <property type="component" value="Unassembled WGS sequence"/>
</dbReference>
<feature type="transmembrane region" description="Helical" evidence="1">
    <location>
        <begin position="6"/>
        <end position="23"/>
    </location>
</feature>
<gene>
    <name evidence="2" type="ORF">Cflav_PD4993</name>
</gene>
<evidence type="ECO:0000313" key="2">
    <source>
        <dbReference type="EMBL" id="EEF62358.1"/>
    </source>
</evidence>
<reference evidence="2 3" key="1">
    <citation type="journal article" date="2011" name="J. Bacteriol.">
        <title>Genome sequence of 'Pedosphaera parvula' Ellin514, an aerobic Verrucomicrobial isolate from pasture soil.</title>
        <authorList>
            <person name="Kant R."/>
            <person name="van Passel M.W."/>
            <person name="Sangwan P."/>
            <person name="Palva A."/>
            <person name="Lucas S."/>
            <person name="Copeland A."/>
            <person name="Lapidus A."/>
            <person name="Glavina Del Rio T."/>
            <person name="Dalin E."/>
            <person name="Tice H."/>
            <person name="Bruce D."/>
            <person name="Goodwin L."/>
            <person name="Pitluck S."/>
            <person name="Chertkov O."/>
            <person name="Larimer F.W."/>
            <person name="Land M.L."/>
            <person name="Hauser L."/>
            <person name="Brettin T.S."/>
            <person name="Detter J.C."/>
            <person name="Han S."/>
            <person name="de Vos W.M."/>
            <person name="Janssen P.H."/>
            <person name="Smidt H."/>
        </authorList>
    </citation>
    <scope>NUCLEOTIDE SEQUENCE [LARGE SCALE GENOMIC DNA]</scope>
    <source>
        <strain evidence="2 3">Ellin514</strain>
    </source>
</reference>
<evidence type="ECO:0000313" key="3">
    <source>
        <dbReference type="Proteomes" id="UP000003688"/>
    </source>
</evidence>
<proteinExistence type="predicted"/>
<keyword evidence="1" id="KW-1133">Transmembrane helix</keyword>
<keyword evidence="1" id="KW-0472">Membrane</keyword>
<dbReference type="EMBL" id="ABOX02000005">
    <property type="protein sequence ID" value="EEF62358.1"/>
    <property type="molecule type" value="Genomic_DNA"/>
</dbReference>
<protein>
    <submittedName>
        <fullName evidence="2">Uncharacterized protein</fullName>
    </submittedName>
</protein>